<reference evidence="2 3" key="1">
    <citation type="submission" date="2021-01" db="EMBL/GenBank/DDBJ databases">
        <title>Whole genome shotgun sequence of Planobispora longispora NBRC 13918.</title>
        <authorList>
            <person name="Komaki H."/>
            <person name="Tamura T."/>
        </authorList>
    </citation>
    <scope>NUCLEOTIDE SEQUENCE [LARGE SCALE GENOMIC DNA]</scope>
    <source>
        <strain evidence="2 3">NBRC 13918</strain>
    </source>
</reference>
<dbReference type="Proteomes" id="UP000616724">
    <property type="component" value="Unassembled WGS sequence"/>
</dbReference>
<evidence type="ECO:0000313" key="2">
    <source>
        <dbReference type="EMBL" id="GIH75572.1"/>
    </source>
</evidence>
<sequence length="163" mass="17310">MAATVGSGGGHGRMMHFGARSRPFSPGAQTSRGVRSGRRTESCRPRRPPSSENIARASQSVCERLAITRVRVAWRPPYVTGRASMAALARLRDAGASSNVFSACALSTCSAFAVELRSRSPRLCGGSPAAAIFRSERPFRIAVSGGEALLCRSMVDKRRSLAA</sequence>
<name>A0A8J3W4A2_9ACTN</name>
<feature type="compositionally biased region" description="Gly residues" evidence="1">
    <location>
        <begin position="1"/>
        <end position="12"/>
    </location>
</feature>
<gene>
    <name evidence="2" type="ORF">Plo01_20010</name>
</gene>
<keyword evidence="3" id="KW-1185">Reference proteome</keyword>
<feature type="region of interest" description="Disordered" evidence="1">
    <location>
        <begin position="1"/>
        <end position="55"/>
    </location>
</feature>
<protein>
    <submittedName>
        <fullName evidence="2">Uncharacterized protein</fullName>
    </submittedName>
</protein>
<evidence type="ECO:0000256" key="1">
    <source>
        <dbReference type="SAM" id="MobiDB-lite"/>
    </source>
</evidence>
<dbReference type="EMBL" id="BOOH01000017">
    <property type="protein sequence ID" value="GIH75572.1"/>
    <property type="molecule type" value="Genomic_DNA"/>
</dbReference>
<dbReference type="AlphaFoldDB" id="A0A8J3W4A2"/>
<evidence type="ECO:0000313" key="3">
    <source>
        <dbReference type="Proteomes" id="UP000616724"/>
    </source>
</evidence>
<proteinExistence type="predicted"/>
<comment type="caution">
    <text evidence="2">The sequence shown here is derived from an EMBL/GenBank/DDBJ whole genome shotgun (WGS) entry which is preliminary data.</text>
</comment>
<accession>A0A8J3W4A2</accession>
<organism evidence="2 3">
    <name type="scientific">Planobispora longispora</name>
    <dbReference type="NCBI Taxonomy" id="28887"/>
    <lineage>
        <taxon>Bacteria</taxon>
        <taxon>Bacillati</taxon>
        <taxon>Actinomycetota</taxon>
        <taxon>Actinomycetes</taxon>
        <taxon>Streptosporangiales</taxon>
        <taxon>Streptosporangiaceae</taxon>
        <taxon>Planobispora</taxon>
    </lineage>
</organism>